<dbReference type="PANTHER" id="PTHR46361">
    <property type="entry name" value="ELECTRON CARRIER/ PROTEIN DISULFIDE OXIDOREDUCTASE"/>
    <property type="match status" value="1"/>
</dbReference>
<feature type="domain" description="RGS" evidence="3">
    <location>
        <begin position="565"/>
        <end position="684"/>
    </location>
</feature>
<name>A0ABQ8XP03_9EUKA</name>
<feature type="coiled-coil region" evidence="1">
    <location>
        <begin position="107"/>
        <end position="141"/>
    </location>
</feature>
<feature type="compositionally biased region" description="Basic and acidic residues" evidence="2">
    <location>
        <begin position="35"/>
        <end position="47"/>
    </location>
</feature>
<dbReference type="PRINTS" id="PR01301">
    <property type="entry name" value="RGSPROTEIN"/>
</dbReference>
<dbReference type="PANTHER" id="PTHR46361:SF3">
    <property type="entry name" value="ELECTRON CARRIER_ PROTEIN DISULFIDE OXIDOREDUCTASE"/>
    <property type="match status" value="1"/>
</dbReference>
<dbReference type="InterPro" id="IPR006869">
    <property type="entry name" value="DUF547"/>
</dbReference>
<dbReference type="InterPro" id="IPR016137">
    <property type="entry name" value="RGS"/>
</dbReference>
<dbReference type="SMART" id="SM00315">
    <property type="entry name" value="RGS"/>
    <property type="match status" value="1"/>
</dbReference>
<organism evidence="4 5">
    <name type="scientific">Anaeramoeba flamelloides</name>
    <dbReference type="NCBI Taxonomy" id="1746091"/>
    <lineage>
        <taxon>Eukaryota</taxon>
        <taxon>Metamonada</taxon>
        <taxon>Anaeramoebidae</taxon>
        <taxon>Anaeramoeba</taxon>
    </lineage>
</organism>
<feature type="compositionally biased region" description="Polar residues" evidence="2">
    <location>
        <begin position="412"/>
        <end position="428"/>
    </location>
</feature>
<reference evidence="4" key="1">
    <citation type="submission" date="2022-08" db="EMBL/GenBank/DDBJ databases">
        <title>Novel sulfate-reducing endosymbionts in the free-living metamonad Anaeramoeba.</title>
        <authorList>
            <person name="Jerlstrom-Hultqvist J."/>
            <person name="Cepicka I."/>
            <person name="Gallot-Lavallee L."/>
            <person name="Salas-Leiva D."/>
            <person name="Curtis B.A."/>
            <person name="Zahonova K."/>
            <person name="Pipaliya S."/>
            <person name="Dacks J."/>
            <person name="Roger A.J."/>
        </authorList>
    </citation>
    <scope>NUCLEOTIDE SEQUENCE</scope>
    <source>
        <strain evidence="4">Schooner1</strain>
    </source>
</reference>
<dbReference type="Pfam" id="PF00615">
    <property type="entry name" value="RGS"/>
    <property type="match status" value="1"/>
</dbReference>
<feature type="region of interest" description="Disordered" evidence="2">
    <location>
        <begin position="370"/>
        <end position="428"/>
    </location>
</feature>
<evidence type="ECO:0000256" key="1">
    <source>
        <dbReference type="SAM" id="Coils"/>
    </source>
</evidence>
<proteinExistence type="predicted"/>
<dbReference type="InterPro" id="IPR036305">
    <property type="entry name" value="RGS_sf"/>
</dbReference>
<comment type="caution">
    <text evidence="4">The sequence shown here is derived from an EMBL/GenBank/DDBJ whole genome shotgun (WGS) entry which is preliminary data.</text>
</comment>
<dbReference type="EMBL" id="JAOAOG010000271">
    <property type="protein sequence ID" value="KAJ6234357.1"/>
    <property type="molecule type" value="Genomic_DNA"/>
</dbReference>
<feature type="compositionally biased region" description="Basic residues" evidence="2">
    <location>
        <begin position="375"/>
        <end position="386"/>
    </location>
</feature>
<accession>A0ABQ8XP03</accession>
<dbReference type="CDD" id="cd07440">
    <property type="entry name" value="RGS"/>
    <property type="match status" value="1"/>
</dbReference>
<evidence type="ECO:0000259" key="3">
    <source>
        <dbReference type="PROSITE" id="PS50132"/>
    </source>
</evidence>
<dbReference type="PROSITE" id="PS50132">
    <property type="entry name" value="RGS"/>
    <property type="match status" value="1"/>
</dbReference>
<feature type="compositionally biased region" description="Acidic residues" evidence="2">
    <location>
        <begin position="456"/>
        <end position="480"/>
    </location>
</feature>
<sequence length="994" mass="117623">MSHKKQEKENPRKKKQKTKSSNSRSRTRKKKQKEKSKLSHSIDEAKSPHKAKKKKKKNSPLKKSHHNKHKNHKTQKKPSNLDDYNYLSRQSQVLKIKLTKLKERSELNMVIRKVKDTKSRYNKAQKEHKLLLQEQDLLEKKIKPIFDEISQQPDRSARGTLIYKKKKKIELIEQEMSSLRLKQDQLLDLRTFERMLQEKQLIYKEQSSQTNELLTELNHLKETKTKLDEEYEEYIRKSNETKEGREKAMFQEKLVNKLKEQYGSIKRKGKKINFDLTNMSQVKNNWFKVVERSHQLKIQIKEKKLENELLIKTIEQNREMIDFDDNESSDVISSKTEGEEQGILTSGNERLFLEQDTSSIIIKKAPNNNRDKLHLKSNRTKTHRSRTLTYAPKIIYKGKNVNQKTSPKDNLHPQSNSTGKNKNKSDNNNYQIYLFSDDQEKHINEPSNVYYLTTETETENENETETETETQTETQTETETETGTNTEKEKYYPKVISKHSRSNPNFFKKKVSPRNTSKNKLYRANSSYSDSAIKKKRHSISNITPLNISQFNKTEQTNKTVSIDTLEQLLSLPKGIEYFKEFLCRQLNQENIMFFQEAKKLKQGEYSQYQIKKNCTRIYKTFVKPESLFEINIVSEMRKKITNLINEKNFSREMFDEAQKAVFDHMNLNSWQAFTQTNLYKSLINFLKKDPGSLSRIENKKIKLFYQKKNLKALNEEYNPPEKNCKPLQVGEELLVTLINLLYTQYSISKRTINLKSIAKSIPFQRFVQLTSELKNIELNELSENERKCFFLNLFNTLTLHSYIINGIPNNKNSYIKLMDQSRYLIGKYYFSLTQIFHGILRANMDLKHSDKYFKSKKKIINNALLRIDPRIHFARLNSSFDPLIKIYRIDTFNDALNAITSKVINDIIRIEKNKIHIPKYFEVFQDDFGGESIFLDWFSTFINDSVVEKKFKIFNIKFTQKKISTPLVWIDLKRTLARKFLRSSFESSTNFFI</sequence>
<dbReference type="Gene3D" id="1.10.167.10">
    <property type="entry name" value="Regulator of G-protein Signalling 4, domain 2"/>
    <property type="match status" value="1"/>
</dbReference>
<keyword evidence="5" id="KW-1185">Reference proteome</keyword>
<keyword evidence="1" id="KW-0175">Coiled coil</keyword>
<gene>
    <name evidence="4" type="ORF">M0813_04160</name>
</gene>
<feature type="region of interest" description="Disordered" evidence="2">
    <location>
        <begin position="454"/>
        <end position="489"/>
    </location>
</feature>
<dbReference type="SUPFAM" id="SSF48097">
    <property type="entry name" value="Regulator of G-protein signaling, RGS"/>
    <property type="match status" value="1"/>
</dbReference>
<protein>
    <submittedName>
        <fullName evidence="4">Electron carrier/ protein disulfide oxidoreductase</fullName>
    </submittedName>
</protein>
<dbReference type="Pfam" id="PF04784">
    <property type="entry name" value="DUF547"/>
    <property type="match status" value="1"/>
</dbReference>
<evidence type="ECO:0000313" key="5">
    <source>
        <dbReference type="Proteomes" id="UP001150062"/>
    </source>
</evidence>
<feature type="compositionally biased region" description="Basic and acidic residues" evidence="2">
    <location>
        <begin position="1"/>
        <end position="10"/>
    </location>
</feature>
<evidence type="ECO:0000256" key="2">
    <source>
        <dbReference type="SAM" id="MobiDB-lite"/>
    </source>
</evidence>
<dbReference type="InterPro" id="IPR044926">
    <property type="entry name" value="RGS_subdomain_2"/>
</dbReference>
<feature type="coiled-coil region" evidence="1">
    <location>
        <begin position="169"/>
        <end position="240"/>
    </location>
</feature>
<dbReference type="Proteomes" id="UP001150062">
    <property type="component" value="Unassembled WGS sequence"/>
</dbReference>
<feature type="compositionally biased region" description="Basic residues" evidence="2">
    <location>
        <begin position="25"/>
        <end position="34"/>
    </location>
</feature>
<feature type="compositionally biased region" description="Basic residues" evidence="2">
    <location>
        <begin position="48"/>
        <end position="76"/>
    </location>
</feature>
<feature type="region of interest" description="Disordered" evidence="2">
    <location>
        <begin position="1"/>
        <end position="85"/>
    </location>
</feature>
<evidence type="ECO:0000313" key="4">
    <source>
        <dbReference type="EMBL" id="KAJ6234357.1"/>
    </source>
</evidence>